<organism evidence="2 3">
    <name type="scientific">Legionella feeleii</name>
    <dbReference type="NCBI Taxonomy" id="453"/>
    <lineage>
        <taxon>Bacteria</taxon>
        <taxon>Pseudomonadati</taxon>
        <taxon>Pseudomonadota</taxon>
        <taxon>Gammaproteobacteria</taxon>
        <taxon>Legionellales</taxon>
        <taxon>Legionellaceae</taxon>
        <taxon>Legionella</taxon>
    </lineage>
</organism>
<name>A0A378IXS1_9GAMM</name>
<sequence length="140" mass="15117">MKRLLVATSLLFASTGLFADCSEMGISIQNDSDHNCILKNHIIYYGYFSEGSIPTTIPAKTSTGFFYGSQDSIGVGIILAYTCGNETVKFYSGQNYCSFWTGAGDIGGMPYDSSTLSLSYTKTPGSALANYPGHIVWRIS</sequence>
<proteinExistence type="predicted"/>
<reference evidence="2 3" key="1">
    <citation type="submission" date="2018-06" db="EMBL/GenBank/DDBJ databases">
        <authorList>
            <consortium name="Pathogen Informatics"/>
            <person name="Doyle S."/>
        </authorList>
    </citation>
    <scope>NUCLEOTIDE SEQUENCE [LARGE SCALE GENOMIC DNA]</scope>
    <source>
        <strain evidence="2 3">NCTC11978</strain>
    </source>
</reference>
<dbReference type="Proteomes" id="UP000254033">
    <property type="component" value="Unassembled WGS sequence"/>
</dbReference>
<evidence type="ECO:0000313" key="3">
    <source>
        <dbReference type="Proteomes" id="UP000254033"/>
    </source>
</evidence>
<dbReference type="EMBL" id="UGNY01000001">
    <property type="protein sequence ID" value="STX39702.1"/>
    <property type="molecule type" value="Genomic_DNA"/>
</dbReference>
<accession>A0A378IXS1</accession>
<feature type="chain" id="PRO_5016623443" evidence="1">
    <location>
        <begin position="20"/>
        <end position="140"/>
    </location>
</feature>
<gene>
    <name evidence="2" type="ORF">NCTC11978_02907</name>
</gene>
<evidence type="ECO:0000256" key="1">
    <source>
        <dbReference type="SAM" id="SignalP"/>
    </source>
</evidence>
<feature type="signal peptide" evidence="1">
    <location>
        <begin position="1"/>
        <end position="19"/>
    </location>
</feature>
<dbReference type="RefSeq" id="WP_115176085.1">
    <property type="nucleotide sequence ID" value="NZ_UGNY01000001.1"/>
</dbReference>
<protein>
    <submittedName>
        <fullName evidence="2">Uncharacterized protein</fullName>
    </submittedName>
</protein>
<dbReference type="AlphaFoldDB" id="A0A378IXS1"/>
<keyword evidence="1" id="KW-0732">Signal</keyword>
<evidence type="ECO:0000313" key="2">
    <source>
        <dbReference type="EMBL" id="STX39702.1"/>
    </source>
</evidence>